<gene>
    <name evidence="5" type="ORF">H7313_04845</name>
</gene>
<dbReference type="Proteomes" id="UP000587396">
    <property type="component" value="Unassembled WGS sequence"/>
</dbReference>
<comment type="caution">
    <text evidence="5">The sequence shown here is derived from an EMBL/GenBank/DDBJ whole genome shotgun (WGS) entry which is preliminary data.</text>
</comment>
<evidence type="ECO:0000256" key="3">
    <source>
        <dbReference type="PIRSR" id="PIRSR640198-3"/>
    </source>
</evidence>
<name>A0A842JCR5_9ACTN</name>
<feature type="binding site" evidence="2">
    <location>
        <begin position="168"/>
        <end position="175"/>
    </location>
    <ligand>
        <name>ATP</name>
        <dbReference type="ChEBI" id="CHEBI:30616"/>
    </ligand>
</feature>
<dbReference type="EMBL" id="JACMSE010000002">
    <property type="protein sequence ID" value="MBC2888676.1"/>
    <property type="molecule type" value="Genomic_DNA"/>
</dbReference>
<evidence type="ECO:0000313" key="6">
    <source>
        <dbReference type="Proteomes" id="UP000587396"/>
    </source>
</evidence>
<reference evidence="5 6" key="1">
    <citation type="submission" date="2020-08" db="EMBL/GenBank/DDBJ databases">
        <authorList>
            <person name="Liu C."/>
            <person name="Sun Q."/>
        </authorList>
    </citation>
    <scope>NUCLEOTIDE SEQUENCE [LARGE SCALE GENOMIC DNA]</scope>
    <source>
        <strain evidence="5 6">N22</strain>
    </source>
</reference>
<evidence type="ECO:0000259" key="4">
    <source>
        <dbReference type="PROSITE" id="PS51459"/>
    </source>
</evidence>
<dbReference type="GO" id="GO:0005524">
    <property type="term" value="F:ATP binding"/>
    <property type="evidence" value="ECO:0007669"/>
    <property type="project" value="UniProtKB-KW"/>
</dbReference>
<feature type="active site" evidence="1">
    <location>
        <position position="164"/>
    </location>
</feature>
<dbReference type="Gene3D" id="1.10.3290.10">
    <property type="entry name" value="Fido-like domain"/>
    <property type="match status" value="1"/>
</dbReference>
<dbReference type="SUPFAM" id="SSF140931">
    <property type="entry name" value="Fic-like"/>
    <property type="match status" value="1"/>
</dbReference>
<sequence length="238" mass="27231">MTQLLEEYRRQKAIRLEGNLYHKTQVELAYNSNRIEGSRLSADQTRQIFETRTVSGDARLDDIAETENHFKLFDLMLDTADEPLALELVRAFHRTLKQNTAQAASDAVFEPGAFKSLPNEVGGILAIAPEAVESELGALLASFDERAASLEDVVDFHWRFERIHPFQDGNGRVGRMLMFRSCLVAGVMPFIVADDRKLFYLRGLANYHEERGWLLDTCRSFQDGFERDFLSLVLRIDR</sequence>
<feature type="domain" description="Fido" evidence="4">
    <location>
        <begin position="84"/>
        <end position="235"/>
    </location>
</feature>
<feature type="site" description="Important for autoinhibition of adenylyltransferase activity" evidence="3">
    <location>
        <position position="36"/>
    </location>
</feature>
<dbReference type="PROSITE" id="PS51459">
    <property type="entry name" value="FIDO"/>
    <property type="match status" value="1"/>
</dbReference>
<keyword evidence="2" id="KW-0547">Nucleotide-binding</keyword>
<evidence type="ECO:0000256" key="1">
    <source>
        <dbReference type="PIRSR" id="PIRSR640198-1"/>
    </source>
</evidence>
<dbReference type="PANTHER" id="PTHR13504">
    <property type="entry name" value="FIDO DOMAIN-CONTAINING PROTEIN DDB_G0283145"/>
    <property type="match status" value="1"/>
</dbReference>
<dbReference type="Pfam" id="PF02661">
    <property type="entry name" value="Fic"/>
    <property type="match status" value="1"/>
</dbReference>
<accession>A0A842JCR5</accession>
<evidence type="ECO:0000313" key="5">
    <source>
        <dbReference type="EMBL" id="MBC2888676.1"/>
    </source>
</evidence>
<dbReference type="AlphaFoldDB" id="A0A842JCR5"/>
<evidence type="ECO:0000256" key="2">
    <source>
        <dbReference type="PIRSR" id="PIRSR640198-2"/>
    </source>
</evidence>
<dbReference type="PANTHER" id="PTHR13504:SF38">
    <property type="entry name" value="FIDO DOMAIN-CONTAINING PROTEIN"/>
    <property type="match status" value="1"/>
</dbReference>
<keyword evidence="6" id="KW-1185">Reference proteome</keyword>
<keyword evidence="2" id="KW-0067">ATP-binding</keyword>
<organism evidence="5 6">
    <name type="scientific">Gordonibacter massiliensis</name>
    <name type="common">ex Traore et al. 2017</name>
    <dbReference type="NCBI Taxonomy" id="1841863"/>
    <lineage>
        <taxon>Bacteria</taxon>
        <taxon>Bacillati</taxon>
        <taxon>Actinomycetota</taxon>
        <taxon>Coriobacteriia</taxon>
        <taxon>Eggerthellales</taxon>
        <taxon>Eggerthellaceae</taxon>
        <taxon>Gordonibacter</taxon>
    </lineage>
</organism>
<dbReference type="InterPro" id="IPR036597">
    <property type="entry name" value="Fido-like_dom_sf"/>
</dbReference>
<proteinExistence type="predicted"/>
<dbReference type="InterPro" id="IPR003812">
    <property type="entry name" value="Fido"/>
</dbReference>
<dbReference type="RefSeq" id="WP_185904615.1">
    <property type="nucleotide sequence ID" value="NZ_JACMSE010000002.1"/>
</dbReference>
<protein>
    <submittedName>
        <fullName evidence="5">Fic family protein</fullName>
    </submittedName>
</protein>
<dbReference type="InterPro" id="IPR040198">
    <property type="entry name" value="Fido_containing"/>
</dbReference>